<keyword evidence="1" id="KW-0732">Signal</keyword>
<keyword evidence="3" id="KW-1185">Reference proteome</keyword>
<dbReference type="STRING" id="1465490.SAMN05444277_101802"/>
<evidence type="ECO:0000313" key="3">
    <source>
        <dbReference type="Proteomes" id="UP000199031"/>
    </source>
</evidence>
<protein>
    <submittedName>
        <fullName evidence="2">Uncharacterized protein</fullName>
    </submittedName>
</protein>
<evidence type="ECO:0000313" key="2">
    <source>
        <dbReference type="EMBL" id="SFP71063.1"/>
    </source>
</evidence>
<dbReference type="EMBL" id="FOXQ01000001">
    <property type="protein sequence ID" value="SFP71063.1"/>
    <property type="molecule type" value="Genomic_DNA"/>
</dbReference>
<accession>A0A1I5SK24</accession>
<evidence type="ECO:0000256" key="1">
    <source>
        <dbReference type="SAM" id="SignalP"/>
    </source>
</evidence>
<dbReference type="AlphaFoldDB" id="A0A1I5SK24"/>
<organism evidence="2 3">
    <name type="scientific">Parafilimonas terrae</name>
    <dbReference type="NCBI Taxonomy" id="1465490"/>
    <lineage>
        <taxon>Bacteria</taxon>
        <taxon>Pseudomonadati</taxon>
        <taxon>Bacteroidota</taxon>
        <taxon>Chitinophagia</taxon>
        <taxon>Chitinophagales</taxon>
        <taxon>Chitinophagaceae</taxon>
        <taxon>Parafilimonas</taxon>
    </lineage>
</organism>
<sequence>MRATFNKLLSSRVVFLKMKSCILSIIAALALTSSFAQSDFIQLKKNNKVIKSWFKGNDFYGQLKNGNWITAEVYKIQDDSLYLRPYVVRTYANRLGLPFLDTTYYGLMPVHPNQLNAFPREDRGFGYVKNGWIFDIAGGGYLLLNVINTLSDNEPVFGSDNLPKIGIAAGVLAIGVVLGLTHKSTYIIGKKYHIEYINAKPS</sequence>
<gene>
    <name evidence="2" type="ORF">SAMN05444277_101802</name>
</gene>
<reference evidence="2 3" key="1">
    <citation type="submission" date="2016-10" db="EMBL/GenBank/DDBJ databases">
        <authorList>
            <person name="de Groot N.N."/>
        </authorList>
    </citation>
    <scope>NUCLEOTIDE SEQUENCE [LARGE SCALE GENOMIC DNA]</scope>
    <source>
        <strain evidence="2 3">DSM 28286</strain>
    </source>
</reference>
<name>A0A1I5SK24_9BACT</name>
<proteinExistence type="predicted"/>
<dbReference type="Proteomes" id="UP000199031">
    <property type="component" value="Unassembled WGS sequence"/>
</dbReference>
<feature type="signal peptide" evidence="1">
    <location>
        <begin position="1"/>
        <end position="38"/>
    </location>
</feature>
<feature type="chain" id="PRO_5011442128" evidence="1">
    <location>
        <begin position="39"/>
        <end position="202"/>
    </location>
</feature>